<keyword evidence="4" id="KW-1185">Reference proteome</keyword>
<dbReference type="Proteomes" id="UP001152649">
    <property type="component" value="Unassembled WGS sequence"/>
</dbReference>
<evidence type="ECO:0000313" key="3">
    <source>
        <dbReference type="EMBL" id="CAG8359336.1"/>
    </source>
</evidence>
<dbReference type="AlphaFoldDB" id="A0A9W4NCF4"/>
<feature type="transmembrane region" description="Helical" evidence="1">
    <location>
        <begin position="93"/>
        <end position="111"/>
    </location>
</feature>
<gene>
    <name evidence="3" type="ORF">PSALAMII_LOCUS3627</name>
</gene>
<keyword evidence="1" id="KW-0812">Transmembrane</keyword>
<evidence type="ECO:0000313" key="4">
    <source>
        <dbReference type="Proteomes" id="UP001152649"/>
    </source>
</evidence>
<accession>A0A9W4NCF4</accession>
<name>A0A9W4NCF4_9EURO</name>
<organism evidence="3 4">
    <name type="scientific">Penicillium salamii</name>
    <dbReference type="NCBI Taxonomy" id="1612424"/>
    <lineage>
        <taxon>Eukaryota</taxon>
        <taxon>Fungi</taxon>
        <taxon>Dikarya</taxon>
        <taxon>Ascomycota</taxon>
        <taxon>Pezizomycotina</taxon>
        <taxon>Eurotiomycetes</taxon>
        <taxon>Eurotiomycetidae</taxon>
        <taxon>Eurotiales</taxon>
        <taxon>Aspergillaceae</taxon>
        <taxon>Penicillium</taxon>
    </lineage>
</organism>
<evidence type="ECO:0000256" key="1">
    <source>
        <dbReference type="SAM" id="Phobius"/>
    </source>
</evidence>
<comment type="caution">
    <text evidence="3">The sequence shown here is derived from an EMBL/GenBank/DDBJ whole genome shotgun (WGS) entry which is preliminary data.</text>
</comment>
<feature type="transmembrane region" description="Helical" evidence="1">
    <location>
        <begin position="155"/>
        <end position="172"/>
    </location>
</feature>
<dbReference type="Pfam" id="PF14342">
    <property type="entry name" value="DUF4396"/>
    <property type="match status" value="1"/>
</dbReference>
<proteinExistence type="predicted"/>
<evidence type="ECO:0000259" key="2">
    <source>
        <dbReference type="Pfam" id="PF14342"/>
    </source>
</evidence>
<dbReference type="EMBL" id="CAJVPG010000133">
    <property type="protein sequence ID" value="CAG8359336.1"/>
    <property type="molecule type" value="Genomic_DNA"/>
</dbReference>
<feature type="domain" description="DUF4396" evidence="2">
    <location>
        <begin position="85"/>
        <end position="221"/>
    </location>
</feature>
<sequence length="224" mass="24577">MLTSKCFRDLHPRLLRRAAQPTLLNTRFFSGTTPSSACHSSEKTESKSDSALCHQNENSKNVSAAVSTQNTRSMLNTAFWSCRSTWRRSGLNTLRCLIGCTVGDFSALWTLQTYYPELGMNTIMLASMASGITTSVILETVLLRRGPDNLSWKKAAQTAMGMSMVSMVAMELAENAVDYHLTGGVVAFEDPLFWGAAVLSIGAGFLAPLPYNYARLRKYGKACH</sequence>
<feature type="transmembrane region" description="Helical" evidence="1">
    <location>
        <begin position="192"/>
        <end position="211"/>
    </location>
</feature>
<reference evidence="3" key="1">
    <citation type="submission" date="2021-07" db="EMBL/GenBank/DDBJ databases">
        <authorList>
            <person name="Branca A.L. A."/>
        </authorList>
    </citation>
    <scope>NUCLEOTIDE SEQUENCE</scope>
</reference>
<dbReference type="OrthoDB" id="2128064at2759"/>
<keyword evidence="1" id="KW-0472">Membrane</keyword>
<keyword evidence="1" id="KW-1133">Transmembrane helix</keyword>
<protein>
    <recommendedName>
        <fullName evidence="2">DUF4396 domain-containing protein</fullName>
    </recommendedName>
</protein>
<feature type="transmembrane region" description="Helical" evidence="1">
    <location>
        <begin position="123"/>
        <end position="143"/>
    </location>
</feature>
<dbReference type="InterPro" id="IPR025509">
    <property type="entry name" value="DUF4396"/>
</dbReference>